<gene>
    <name evidence="2" type="ORF">NP590_16420</name>
</gene>
<dbReference type="SUPFAM" id="SSF53067">
    <property type="entry name" value="Actin-like ATPase domain"/>
    <property type="match status" value="1"/>
</dbReference>
<dbReference type="RefSeq" id="WP_256603715.1">
    <property type="nucleotide sequence ID" value="NZ_JANIBJ010000035.1"/>
</dbReference>
<dbReference type="Pfam" id="PF01968">
    <property type="entry name" value="Hydantoinase_A"/>
    <property type="match status" value="1"/>
</dbReference>
<dbReference type="Gene3D" id="3.30.420.190">
    <property type="entry name" value="conserved archaeal protein q6m145"/>
    <property type="match status" value="1"/>
</dbReference>
<dbReference type="InterPro" id="IPR043129">
    <property type="entry name" value="ATPase_NBD"/>
</dbReference>
<dbReference type="InterPro" id="IPR002821">
    <property type="entry name" value="Hydantoinase_A"/>
</dbReference>
<evidence type="ECO:0000313" key="3">
    <source>
        <dbReference type="Proteomes" id="UP001524499"/>
    </source>
</evidence>
<sequence>MQKNIIGWDIGGAHVKAALVNQCGEVIRVIQQPCPLWKGLAYLRRTVAAILAALPEHGDSHAVTMTGELADCFSDREHGVRSIIQTMKDSLPANRLLLYAGSKGFVEADKVETRHYACIASANWIATAELAAQRIERGLLVDIGSTTTDILLLEQHALRALGYSDYQRLVTGELVYTGIVRTAVMAVTQQAEFNGQSMGLMGEYFANMADVYRLTGDLNEAHDQCDTADGAEKTPVASARRLSRMTGYDFAESDWPLWLTFARGLKDRQKDHIRRACLRQMQRSAAGGRLTVIGAGVGRFLAREIADQLELPFKDFNQLLESGALDGSVDAADCAPAVAVAYLARAVG</sequence>
<dbReference type="EMBL" id="JANIBJ010000035">
    <property type="protein sequence ID" value="MCQ8105698.1"/>
    <property type="molecule type" value="Genomic_DNA"/>
</dbReference>
<protein>
    <submittedName>
        <fullName evidence="2">H4MPT-linked C1 transfer pathway protein</fullName>
    </submittedName>
</protein>
<keyword evidence="3" id="KW-1185">Reference proteome</keyword>
<dbReference type="Gene3D" id="3.30.420.40">
    <property type="match status" value="1"/>
</dbReference>
<dbReference type="NCBIfam" id="TIGR03123">
    <property type="entry name" value="one_C_unchar_1"/>
    <property type="match status" value="1"/>
</dbReference>
<name>A0ABT1TJR4_9GAMM</name>
<reference evidence="2 3" key="1">
    <citation type="submission" date="2022-07" db="EMBL/GenBank/DDBJ databases">
        <title>Methylomonas rivi sp. nov., Methylomonas rosea sp. nov., Methylomonas aureus sp. nov. and Methylomonas subterranea sp. nov., four novel methanotrophs isolated from a freshwater creek and the deep terrestrial subsurface.</title>
        <authorList>
            <person name="Abin C."/>
            <person name="Sankaranarayanan K."/>
            <person name="Garner C."/>
            <person name="Sindelar R."/>
            <person name="Kotary K."/>
            <person name="Garner R."/>
            <person name="Barclay S."/>
            <person name="Lawson P."/>
            <person name="Krumholz L."/>
        </authorList>
    </citation>
    <scope>NUCLEOTIDE SEQUENCE [LARGE SCALE GENOMIC DNA]</scope>
    <source>
        <strain evidence="2 3">SURF-2</strain>
    </source>
</reference>
<evidence type="ECO:0000259" key="1">
    <source>
        <dbReference type="Pfam" id="PF01968"/>
    </source>
</evidence>
<dbReference type="Proteomes" id="UP001524499">
    <property type="component" value="Unassembled WGS sequence"/>
</dbReference>
<dbReference type="InterPro" id="IPR002756">
    <property type="entry name" value="MfnF"/>
</dbReference>
<accession>A0ABT1TJR4</accession>
<feature type="domain" description="Hydantoinase A/oxoprolinase" evidence="1">
    <location>
        <begin position="61"/>
        <end position="311"/>
    </location>
</feature>
<organism evidence="2 3">
    <name type="scientific">Methylomonas subterranea</name>
    <dbReference type="NCBI Taxonomy" id="2952225"/>
    <lineage>
        <taxon>Bacteria</taxon>
        <taxon>Pseudomonadati</taxon>
        <taxon>Pseudomonadota</taxon>
        <taxon>Gammaproteobacteria</taxon>
        <taxon>Methylococcales</taxon>
        <taxon>Methylococcaceae</taxon>
        <taxon>Methylomonas</taxon>
    </lineage>
</organism>
<comment type="caution">
    <text evidence="2">The sequence shown here is derived from an EMBL/GenBank/DDBJ whole genome shotgun (WGS) entry which is preliminary data.</text>
</comment>
<evidence type="ECO:0000313" key="2">
    <source>
        <dbReference type="EMBL" id="MCQ8105698.1"/>
    </source>
</evidence>
<proteinExistence type="predicted"/>